<dbReference type="PANTHER" id="PTHR47966:SF45">
    <property type="entry name" value="PEPTIDASE A1 DOMAIN-CONTAINING PROTEIN"/>
    <property type="match status" value="1"/>
</dbReference>
<dbReference type="Pfam" id="PF00026">
    <property type="entry name" value="Asp"/>
    <property type="match status" value="1"/>
</dbReference>
<accession>A0A914CZ31</accession>
<dbReference type="InterPro" id="IPR001461">
    <property type="entry name" value="Aspartic_peptidase_A1"/>
</dbReference>
<sequence>MKNTLIDGNNAGAVTWGGLDTDNCGNVIAYQPLSSTTYYQFSVSSMSYGTFSSGTTVQTISDTGYLGIVGPQPVIQVMATLVNAAYNNE</sequence>
<evidence type="ECO:0000256" key="1">
    <source>
        <dbReference type="ARBA" id="ARBA00007447"/>
    </source>
</evidence>
<dbReference type="GO" id="GO:0004190">
    <property type="term" value="F:aspartic-type endopeptidase activity"/>
    <property type="evidence" value="ECO:0007669"/>
    <property type="project" value="InterPro"/>
</dbReference>
<name>A0A914CZ31_9BILA</name>
<dbReference type="SUPFAM" id="SSF50630">
    <property type="entry name" value="Acid proteases"/>
    <property type="match status" value="1"/>
</dbReference>
<dbReference type="Proteomes" id="UP000887540">
    <property type="component" value="Unplaced"/>
</dbReference>
<dbReference type="Gene3D" id="2.40.70.10">
    <property type="entry name" value="Acid Proteases"/>
    <property type="match status" value="1"/>
</dbReference>
<dbReference type="AlphaFoldDB" id="A0A914CZ31"/>
<dbReference type="GO" id="GO:0006508">
    <property type="term" value="P:proteolysis"/>
    <property type="evidence" value="ECO:0007669"/>
    <property type="project" value="InterPro"/>
</dbReference>
<evidence type="ECO:0000313" key="4">
    <source>
        <dbReference type="WBParaSite" id="ACRNAN_scaffold16573.g9761.t1"/>
    </source>
</evidence>
<organism evidence="3 4">
    <name type="scientific">Acrobeloides nanus</name>
    <dbReference type="NCBI Taxonomy" id="290746"/>
    <lineage>
        <taxon>Eukaryota</taxon>
        <taxon>Metazoa</taxon>
        <taxon>Ecdysozoa</taxon>
        <taxon>Nematoda</taxon>
        <taxon>Chromadorea</taxon>
        <taxon>Rhabditida</taxon>
        <taxon>Tylenchina</taxon>
        <taxon>Cephalobomorpha</taxon>
        <taxon>Cephaloboidea</taxon>
        <taxon>Cephalobidae</taxon>
        <taxon>Acrobeloides</taxon>
    </lineage>
</organism>
<evidence type="ECO:0000313" key="3">
    <source>
        <dbReference type="Proteomes" id="UP000887540"/>
    </source>
</evidence>
<dbReference type="InterPro" id="IPR021109">
    <property type="entry name" value="Peptidase_aspartic_dom_sf"/>
</dbReference>
<proteinExistence type="inferred from homology"/>
<dbReference type="PROSITE" id="PS51767">
    <property type="entry name" value="PEPTIDASE_A1"/>
    <property type="match status" value="1"/>
</dbReference>
<comment type="similarity">
    <text evidence="1">Belongs to the peptidase A1 family.</text>
</comment>
<evidence type="ECO:0000259" key="2">
    <source>
        <dbReference type="PROSITE" id="PS51767"/>
    </source>
</evidence>
<dbReference type="Gene3D" id="2.60.40.1960">
    <property type="match status" value="1"/>
</dbReference>
<dbReference type="WBParaSite" id="ACRNAN_scaffold16573.g9761.t1">
    <property type="protein sequence ID" value="ACRNAN_scaffold16573.g9761.t1"/>
    <property type="gene ID" value="ACRNAN_scaffold16573.g9761"/>
</dbReference>
<keyword evidence="3" id="KW-1185">Reference proteome</keyword>
<dbReference type="InterPro" id="IPR033121">
    <property type="entry name" value="PEPTIDASE_A1"/>
</dbReference>
<feature type="domain" description="Peptidase A1" evidence="2">
    <location>
        <begin position="1"/>
        <end position="89"/>
    </location>
</feature>
<reference evidence="4" key="1">
    <citation type="submission" date="2022-11" db="UniProtKB">
        <authorList>
            <consortium name="WormBaseParasite"/>
        </authorList>
    </citation>
    <scope>IDENTIFICATION</scope>
</reference>
<dbReference type="PANTHER" id="PTHR47966">
    <property type="entry name" value="BETA-SITE APP-CLEAVING ENZYME, ISOFORM A-RELATED"/>
    <property type="match status" value="1"/>
</dbReference>
<dbReference type="GO" id="GO:0005764">
    <property type="term" value="C:lysosome"/>
    <property type="evidence" value="ECO:0007669"/>
    <property type="project" value="TreeGrafter"/>
</dbReference>
<protein>
    <submittedName>
        <fullName evidence="4">Peptidase A1 domain-containing protein</fullName>
    </submittedName>
</protein>